<evidence type="ECO:0000313" key="1">
    <source>
        <dbReference type="EMBL" id="OGF79376.1"/>
    </source>
</evidence>
<gene>
    <name evidence="1" type="ORF">A2W54_01440</name>
</gene>
<proteinExistence type="predicted"/>
<evidence type="ECO:0000313" key="2">
    <source>
        <dbReference type="Proteomes" id="UP000178425"/>
    </source>
</evidence>
<dbReference type="Proteomes" id="UP000178425">
    <property type="component" value="Unassembled WGS sequence"/>
</dbReference>
<sequence length="66" mass="7946">MGWSFAVVNNKLAEIFFDKDEKGKVKIKGHCYVRRSEYKTKQEQKWIKEDTAKIKLSYRKGQYKDK</sequence>
<comment type="caution">
    <text evidence="1">The sequence shown here is derived from an EMBL/GenBank/DDBJ whole genome shotgun (WGS) entry which is preliminary data.</text>
</comment>
<organism evidence="1 2">
    <name type="scientific">Candidatus Giovannonibacteria bacterium RIFCSPHIGHO2_02_43_13</name>
    <dbReference type="NCBI Taxonomy" id="1798330"/>
    <lineage>
        <taxon>Bacteria</taxon>
        <taxon>Candidatus Giovannoniibacteriota</taxon>
    </lineage>
</organism>
<protein>
    <submittedName>
        <fullName evidence="1">Uncharacterized protein</fullName>
    </submittedName>
</protein>
<name>A0A1F5WUR3_9BACT</name>
<reference evidence="1 2" key="1">
    <citation type="journal article" date="2016" name="Nat. Commun.">
        <title>Thousands of microbial genomes shed light on interconnected biogeochemical processes in an aquifer system.</title>
        <authorList>
            <person name="Anantharaman K."/>
            <person name="Brown C.T."/>
            <person name="Hug L.A."/>
            <person name="Sharon I."/>
            <person name="Castelle C.J."/>
            <person name="Probst A.J."/>
            <person name="Thomas B.C."/>
            <person name="Singh A."/>
            <person name="Wilkins M.J."/>
            <person name="Karaoz U."/>
            <person name="Brodie E.L."/>
            <person name="Williams K.H."/>
            <person name="Hubbard S.S."/>
            <person name="Banfield J.F."/>
        </authorList>
    </citation>
    <scope>NUCLEOTIDE SEQUENCE [LARGE SCALE GENOMIC DNA]</scope>
</reference>
<accession>A0A1F5WUR3</accession>
<dbReference type="EMBL" id="MFHI01000005">
    <property type="protein sequence ID" value="OGF79376.1"/>
    <property type="molecule type" value="Genomic_DNA"/>
</dbReference>
<dbReference type="AlphaFoldDB" id="A0A1F5WUR3"/>